<gene>
    <name evidence="1" type="ORF">KQP74_20345</name>
</gene>
<proteinExistence type="predicted"/>
<sequence>MKNVLYHYMSMRKVDLDDDYIFYEDGTIVHHYDKSRYPGGYDLKEEITPNQISDSKKSDILAKCPEDKREAVAKILNS</sequence>
<dbReference type="RefSeq" id="WP_149192917.1">
    <property type="nucleotide sequence ID" value="NZ_CP083685.1"/>
</dbReference>
<dbReference type="EMBL" id="CP083685">
    <property type="protein sequence ID" value="UYU90262.1"/>
    <property type="molecule type" value="Genomic_DNA"/>
</dbReference>
<organism evidence="1 2">
    <name type="scientific">Bacteroides thetaiotaomicron</name>
    <dbReference type="NCBI Taxonomy" id="818"/>
    <lineage>
        <taxon>Bacteria</taxon>
        <taxon>Pseudomonadati</taxon>
        <taxon>Bacteroidota</taxon>
        <taxon>Bacteroidia</taxon>
        <taxon>Bacteroidales</taxon>
        <taxon>Bacteroidaceae</taxon>
        <taxon>Bacteroides</taxon>
    </lineage>
</organism>
<dbReference type="AlphaFoldDB" id="A0AB34ALW0"/>
<evidence type="ECO:0000313" key="2">
    <source>
        <dbReference type="Proteomes" id="UP001162960"/>
    </source>
</evidence>
<protein>
    <submittedName>
        <fullName evidence="1">Uncharacterized protein</fullName>
    </submittedName>
</protein>
<name>A0AB34ALW0_BACT4</name>
<evidence type="ECO:0000313" key="1">
    <source>
        <dbReference type="EMBL" id="UYU90262.1"/>
    </source>
</evidence>
<dbReference type="Proteomes" id="UP001162960">
    <property type="component" value="Chromosome"/>
</dbReference>
<accession>A0AB34ALW0</accession>
<reference evidence="1" key="1">
    <citation type="submission" date="2021-06" db="EMBL/GenBank/DDBJ databases">
        <title>Interrogation of the integrated mobile genetic elements in gut-associated Bacteroides with a consensus prediction approach.</title>
        <authorList>
            <person name="Campbell D.E."/>
            <person name="Leigh J.R."/>
            <person name="Kim T."/>
            <person name="England W."/>
            <person name="Whitaker R.J."/>
            <person name="Degnan P.H."/>
        </authorList>
    </citation>
    <scope>NUCLEOTIDE SEQUENCE</scope>
    <source>
        <strain evidence="1">VPI-3443</strain>
    </source>
</reference>